<dbReference type="SMART" id="SM00530">
    <property type="entry name" value="HTH_XRE"/>
    <property type="match status" value="1"/>
</dbReference>
<dbReference type="Gene3D" id="1.10.260.40">
    <property type="entry name" value="lambda repressor-like DNA-binding domains"/>
    <property type="match status" value="1"/>
</dbReference>
<evidence type="ECO:0000313" key="3">
    <source>
        <dbReference type="Proteomes" id="UP001596298"/>
    </source>
</evidence>
<comment type="caution">
    <text evidence="2">The sequence shown here is derived from an EMBL/GenBank/DDBJ whole genome shotgun (WGS) entry which is preliminary data.</text>
</comment>
<dbReference type="SUPFAM" id="SSF47413">
    <property type="entry name" value="lambda repressor-like DNA-binding domains"/>
    <property type="match status" value="1"/>
</dbReference>
<dbReference type="SUPFAM" id="SSF52540">
    <property type="entry name" value="P-loop containing nucleoside triphosphate hydrolases"/>
    <property type="match status" value="1"/>
</dbReference>
<sequence length="1361" mass="149718">MYEELGRAIRAGREGNGLEQAELAGKLGVGQQAVSRWERGGSRPRRTMLPALAEALGVQEGGLLKAGGYLASRSPAPPQRPLSRVLPFDELPPERFEDLVADLMAAMYPEGHASRYGGPGEKQFGIDVLVTGSKKRHLATAQCKRHLTFGPAAVKEAVAEVTIDADAHHLFLSRQAATPATRNAMASFSGWTLHDGEDISRYIRNLQPLDRAVRLVDTYFPMHREAFLGVPQPGPWLLAEEAFDLGSSQLFNHNWRLVGRDDELRALIGLLHEQQCSLAGLVGPGGIGKSRMLRAIAEATPDDAEVRVLLPGTGVTGADLELLPAAGRLVVLIEDAHDRDDIAEIVSGIQRRNGDAGILLVSRPYGWDRLKTDLTRSALWPDDVRIVSLADLPAEAAEALALEALSDDFGALSRRLASATLDCPLVTVLGGSLIQRGQLDPSQLEQADSVRDAILGRFSEALVADPLVTDPETRQGVLYAIAAFQPFRTNEEAFRNALSAVVGKPFDVLQPHLRSLEDAGVLRRRGAALRIVPDLLGDVLLARASFDKRSTSETGYLRRVQDAADGQVAQHLFINASRVDWQVRRQVEGTLSLIDQLWSQFEAEMREGDIVDRENLLKLLKRIAYFQADRALALCRWLIDNPTDRLEDEHAARSFYRAPTYFDVLREIPPVLKLAAFNFEALEGAIDQLWELAQIDDRPAKQYPNHALRVLRDLAEFGVGKPLAYLDAVVDIMQRNFTNDQRVSPFEVLEPMLATEGSDSSYSRHTISFRPFPLNTAVVGPLRERLIDLAFTEARSDNLARAVAAVDFLESALRYPHGMYGRPVTDEEIARWTPEFVRTIERLSELAGDIALDPVVGVWIRGALHWHASYCTTATNAPANAAIDALPNTIEHRLALAMHDGWGRLVRDRGDDYAAMESKRERVVNEIVTELSSRSDEEVLRLVQIRLAAERAGFGAEKGHPGTVVAALVNARPTLAKGLLDQISSHKAPSLEPLLPVVLSAYAEHDPSAALDVARVLLANGPSDLAAGVTQALSWNRGRRSLAEGELDLLMRLAQSADATQRDAAVRAAQIFARDNTAAAVRILAGVRFADNPRLADDVFMCIGRDQFDVSWEHFSTAELKRIREDLVALPDLGGYSVTHALAERSRTNPGWVIELLQDRVTYAESATEIADYRAMPFSWDNALHIRESAEFQSHLRKILAWIGDGADSYARNEGGGEVFKVVAGTYDDTVLEVLAEPFGSGTRRDLEAVAAVLRKAESDFIWKHSDFVVQALHAAEVHDEELLRTMSSTLYGATISGTRVGTPGKPYQEDIDQRDECLAIANRLPRNSTAERFFRDMVASAEAGIARSSERDLGGDNREW</sequence>
<reference evidence="3" key="1">
    <citation type="journal article" date="2019" name="Int. J. Syst. Evol. Microbiol.">
        <title>The Global Catalogue of Microorganisms (GCM) 10K type strain sequencing project: providing services to taxonomists for standard genome sequencing and annotation.</title>
        <authorList>
            <consortium name="The Broad Institute Genomics Platform"/>
            <consortium name="The Broad Institute Genome Sequencing Center for Infectious Disease"/>
            <person name="Wu L."/>
            <person name="Ma J."/>
        </authorList>
    </citation>
    <scope>NUCLEOTIDE SEQUENCE [LARGE SCALE GENOMIC DNA]</scope>
    <source>
        <strain evidence="3">CCUG 58127</strain>
    </source>
</reference>
<evidence type="ECO:0000259" key="1">
    <source>
        <dbReference type="PROSITE" id="PS50943"/>
    </source>
</evidence>
<dbReference type="Pfam" id="PF01381">
    <property type="entry name" value="HTH_3"/>
    <property type="match status" value="1"/>
</dbReference>
<dbReference type="InterPro" id="IPR027417">
    <property type="entry name" value="P-loop_NTPase"/>
</dbReference>
<keyword evidence="3" id="KW-1185">Reference proteome</keyword>
<feature type="domain" description="HTH cro/C1-type" evidence="1">
    <location>
        <begin position="9"/>
        <end position="63"/>
    </location>
</feature>
<accession>A0ABW2AE55</accession>
<organism evidence="2 3">
    <name type="scientific">Flexivirga alba</name>
    <dbReference type="NCBI Taxonomy" id="702742"/>
    <lineage>
        <taxon>Bacteria</taxon>
        <taxon>Bacillati</taxon>
        <taxon>Actinomycetota</taxon>
        <taxon>Actinomycetes</taxon>
        <taxon>Micrococcales</taxon>
        <taxon>Dermacoccaceae</taxon>
        <taxon>Flexivirga</taxon>
    </lineage>
</organism>
<dbReference type="Pfam" id="PF04471">
    <property type="entry name" value="Mrr_cat"/>
    <property type="match status" value="1"/>
</dbReference>
<name>A0ABW2AE55_9MICO</name>
<protein>
    <submittedName>
        <fullName evidence="2">Helix-turn-helix domain-containing protein</fullName>
    </submittedName>
</protein>
<dbReference type="Gene3D" id="3.40.50.300">
    <property type="entry name" value="P-loop containing nucleotide triphosphate hydrolases"/>
    <property type="match status" value="1"/>
</dbReference>
<dbReference type="PROSITE" id="PS50943">
    <property type="entry name" value="HTH_CROC1"/>
    <property type="match status" value="1"/>
</dbReference>
<dbReference type="RefSeq" id="WP_382399481.1">
    <property type="nucleotide sequence ID" value="NZ_JBHSWH010000001.1"/>
</dbReference>
<dbReference type="InterPro" id="IPR001387">
    <property type="entry name" value="Cro/C1-type_HTH"/>
</dbReference>
<dbReference type="InterPro" id="IPR010982">
    <property type="entry name" value="Lambda_DNA-bd_dom_sf"/>
</dbReference>
<evidence type="ECO:0000313" key="2">
    <source>
        <dbReference type="EMBL" id="MFC6704864.1"/>
    </source>
</evidence>
<dbReference type="CDD" id="cd00093">
    <property type="entry name" value="HTH_XRE"/>
    <property type="match status" value="1"/>
</dbReference>
<dbReference type="InterPro" id="IPR007560">
    <property type="entry name" value="Restrct_endonuc_IV_Mrr"/>
</dbReference>
<gene>
    <name evidence="2" type="ORF">ACFQDH_06180</name>
</gene>
<dbReference type="Proteomes" id="UP001596298">
    <property type="component" value="Unassembled WGS sequence"/>
</dbReference>
<dbReference type="EMBL" id="JBHSWH010000001">
    <property type="protein sequence ID" value="MFC6704864.1"/>
    <property type="molecule type" value="Genomic_DNA"/>
</dbReference>
<proteinExistence type="predicted"/>